<protein>
    <submittedName>
        <fullName evidence="2">Uncharacterized protein</fullName>
    </submittedName>
</protein>
<feature type="compositionally biased region" description="Basic and acidic residues" evidence="1">
    <location>
        <begin position="208"/>
        <end position="223"/>
    </location>
</feature>
<organism evidence="2 3">
    <name type="scientific">Pandoraea sputorum</name>
    <dbReference type="NCBI Taxonomy" id="93222"/>
    <lineage>
        <taxon>Bacteria</taxon>
        <taxon>Pseudomonadati</taxon>
        <taxon>Pseudomonadota</taxon>
        <taxon>Betaproteobacteria</taxon>
        <taxon>Burkholderiales</taxon>
        <taxon>Burkholderiaceae</taxon>
        <taxon>Pandoraea</taxon>
    </lineage>
</organism>
<accession>A0A5E5BGX0</accession>
<sequence length="286" mass="31647">MSGQRDSHGRERFFRAGGARAPFQVLKAFVDHPHTPAGSSRSVRSRALRRRATVVMRPSVLDRRDAALARDAMRFCSRSSCVLGHAGVGRADGREADEPRGRCDGTLRHRPADETPRSARCAPRQTPGHHPCRCERAACDGSGPTIHGATAEPALGVGLHRRLNVARLTLRSVRARRQRPPYYWLASQFVDDPDPVSDALRQALKARSPGEDGTPRASSDRRTNRSGFATANVGPKHALNLRWAAVAIAPPPRGRKRSTARTRLSSFISVRRRKRANPLDVRREHR</sequence>
<proteinExistence type="predicted"/>
<evidence type="ECO:0000313" key="2">
    <source>
        <dbReference type="EMBL" id="VVE85441.1"/>
    </source>
</evidence>
<evidence type="ECO:0000313" key="3">
    <source>
        <dbReference type="Proteomes" id="UP000335538"/>
    </source>
</evidence>
<dbReference type="Proteomes" id="UP000335538">
    <property type="component" value="Unassembled WGS sequence"/>
</dbReference>
<feature type="compositionally biased region" description="Basic and acidic residues" evidence="1">
    <location>
        <begin position="91"/>
        <end position="117"/>
    </location>
</feature>
<evidence type="ECO:0000256" key="1">
    <source>
        <dbReference type="SAM" id="MobiDB-lite"/>
    </source>
</evidence>
<feature type="region of interest" description="Disordered" evidence="1">
    <location>
        <begin position="91"/>
        <end position="131"/>
    </location>
</feature>
<dbReference type="EMBL" id="CABPSR010000027">
    <property type="protein sequence ID" value="VVE85441.1"/>
    <property type="molecule type" value="Genomic_DNA"/>
</dbReference>
<reference evidence="2 3" key="1">
    <citation type="submission" date="2019-08" db="EMBL/GenBank/DDBJ databases">
        <authorList>
            <person name="Peeters C."/>
        </authorList>
    </citation>
    <scope>NUCLEOTIDE SEQUENCE [LARGE SCALE GENOMIC DNA]</scope>
    <source>
        <strain evidence="2 3">LMG 31121</strain>
    </source>
</reference>
<dbReference type="AlphaFoldDB" id="A0A5E5BGX0"/>
<feature type="region of interest" description="Disordered" evidence="1">
    <location>
        <begin position="204"/>
        <end position="233"/>
    </location>
</feature>
<gene>
    <name evidence="2" type="ORF">PSP31121_05255</name>
</gene>
<name>A0A5E5BGX0_9BURK</name>
<feature type="region of interest" description="Disordered" evidence="1">
    <location>
        <begin position="249"/>
        <end position="286"/>
    </location>
</feature>